<dbReference type="CTD" id="124402"/>
<dbReference type="GeneID" id="123025010"/>
<gene>
    <name evidence="4" type="primary">UBALD1</name>
</gene>
<dbReference type="OMA" id="ELPICAK"/>
<evidence type="ECO:0000313" key="5">
    <source>
        <dbReference type="Proteomes" id="UP000694545"/>
    </source>
</evidence>
<evidence type="ECO:0000256" key="2">
    <source>
        <dbReference type="SAM" id="MobiDB-lite"/>
    </source>
</evidence>
<dbReference type="CDD" id="cd14343">
    <property type="entry name" value="UBA_F100B_like"/>
    <property type="match status" value="1"/>
</dbReference>
<feature type="domain" description="UBA-like" evidence="3">
    <location>
        <begin position="10"/>
        <end position="54"/>
    </location>
</feature>
<keyword evidence="5" id="KW-1185">Reference proteome</keyword>
<evidence type="ECO:0000313" key="4">
    <source>
        <dbReference type="Ensembl" id="ENSVKKP00000011691.1"/>
    </source>
</evidence>
<dbReference type="SUPFAM" id="SSF46934">
    <property type="entry name" value="UBA-like"/>
    <property type="match status" value="1"/>
</dbReference>
<evidence type="ECO:0000259" key="3">
    <source>
        <dbReference type="Pfam" id="PF22566"/>
    </source>
</evidence>
<comment type="similarity">
    <text evidence="1">Belongs to the UBALD family.</text>
</comment>
<dbReference type="Pfam" id="PF22566">
    <property type="entry name" value="UBA_8"/>
    <property type="match status" value="1"/>
</dbReference>
<dbReference type="PANTHER" id="PTHR31993:SF5">
    <property type="entry name" value="UBA-LIKE DOMAIN-CONTAINING PROTEIN 1"/>
    <property type="match status" value="1"/>
</dbReference>
<name>A0A8D2JKS4_VARKO</name>
<dbReference type="InterPro" id="IPR054109">
    <property type="entry name" value="UBA_8"/>
</dbReference>
<organism evidence="4 5">
    <name type="scientific">Varanus komodoensis</name>
    <name type="common">Komodo dragon</name>
    <dbReference type="NCBI Taxonomy" id="61221"/>
    <lineage>
        <taxon>Eukaryota</taxon>
        <taxon>Metazoa</taxon>
        <taxon>Chordata</taxon>
        <taxon>Craniata</taxon>
        <taxon>Vertebrata</taxon>
        <taxon>Euteleostomi</taxon>
        <taxon>Lepidosauria</taxon>
        <taxon>Squamata</taxon>
        <taxon>Bifurcata</taxon>
        <taxon>Unidentata</taxon>
        <taxon>Episquamata</taxon>
        <taxon>Toxicofera</taxon>
        <taxon>Anguimorpha</taxon>
        <taxon>Paleoanguimorpha</taxon>
        <taxon>Varanoidea</taxon>
        <taxon>Varanidae</taxon>
        <taxon>Varanus</taxon>
    </lineage>
</organism>
<dbReference type="InterPro" id="IPR039310">
    <property type="entry name" value="UBALD1/2"/>
</dbReference>
<evidence type="ECO:0000256" key="1">
    <source>
        <dbReference type="ARBA" id="ARBA00006090"/>
    </source>
</evidence>
<dbReference type="Proteomes" id="UP000694545">
    <property type="component" value="Unplaced"/>
</dbReference>
<sequence length="166" mass="17183">MSSGNVSDELKQQVMINQFVVAAGCAADQAQQLLQAAHWQYETALSAFFQESSVPCSQPPHQMMCTPANTPATPPNFPDTLAMFSRLKASESVSSSSSPAASMAASPPPPPPQPGGFHSAWPASPPPGTLCAWTPAAPSQPVGWPGSVSQQASPEPKGSAALEAER</sequence>
<dbReference type="KEGG" id="vko:123025010"/>
<dbReference type="InterPro" id="IPR009060">
    <property type="entry name" value="UBA-like_sf"/>
</dbReference>
<reference evidence="4" key="1">
    <citation type="submission" date="2025-08" db="UniProtKB">
        <authorList>
            <consortium name="Ensembl"/>
        </authorList>
    </citation>
    <scope>IDENTIFICATION</scope>
</reference>
<dbReference type="RefSeq" id="XP_044289341.1">
    <property type="nucleotide sequence ID" value="XM_044433406.1"/>
</dbReference>
<dbReference type="OrthoDB" id="6093553at2759"/>
<feature type="region of interest" description="Disordered" evidence="2">
    <location>
        <begin position="88"/>
        <end position="166"/>
    </location>
</feature>
<dbReference type="Gene3D" id="1.10.8.10">
    <property type="entry name" value="DNA helicase RuvA subunit, C-terminal domain"/>
    <property type="match status" value="1"/>
</dbReference>
<reference evidence="4" key="2">
    <citation type="submission" date="2025-09" db="UniProtKB">
        <authorList>
            <consortium name="Ensembl"/>
        </authorList>
    </citation>
    <scope>IDENTIFICATION</scope>
</reference>
<feature type="compositionally biased region" description="Low complexity" evidence="2">
    <location>
        <begin position="90"/>
        <end position="105"/>
    </location>
</feature>
<proteinExistence type="inferred from homology"/>
<dbReference type="PANTHER" id="PTHR31993">
    <property type="entry name" value="UBA-LIKE DOMAIN-CONTAINING PROTEIN 2"/>
    <property type="match status" value="1"/>
</dbReference>
<dbReference type="AlphaFoldDB" id="A0A8D2JKS4"/>
<dbReference type="Ensembl" id="ENSVKKT00000011970.1">
    <property type="protein sequence ID" value="ENSVKKP00000011691.1"/>
    <property type="gene ID" value="ENSVKKG00000008138.1"/>
</dbReference>
<protein>
    <submittedName>
        <fullName evidence="4">UBA like domain containing 1</fullName>
    </submittedName>
</protein>
<accession>A0A8D2JKS4</accession>